<evidence type="ECO:0000313" key="3">
    <source>
        <dbReference type="Proteomes" id="UP000315364"/>
    </source>
</evidence>
<dbReference type="OrthoDB" id="7949820at2"/>
<sequence>MTQISGRIVAGIGFASAATAQELIDLIAASLAEAGLDATHLAAIATHKRKLGTAIPLHVAAHFGVPLRLLDDGDLTMLGLAEGAAAAAGPLRLTKRKSRYATCALADCAPGFSVASFGQPPISSAAMASSRLATSLAGP</sequence>
<accession>A0A5B8LP40</accession>
<dbReference type="AlphaFoldDB" id="A0A5B8LP40"/>
<keyword evidence="3" id="KW-1185">Reference proteome</keyword>
<dbReference type="SUPFAM" id="SSF159664">
    <property type="entry name" value="CobE/GbiG C-terminal domain-like"/>
    <property type="match status" value="1"/>
</dbReference>
<dbReference type="Pfam" id="PF01890">
    <property type="entry name" value="CbiG_C"/>
    <property type="match status" value="1"/>
</dbReference>
<name>A0A5B8LP40_9HYPH</name>
<dbReference type="EMBL" id="CP042304">
    <property type="protein sequence ID" value="QDZ09374.1"/>
    <property type="molecule type" value="Genomic_DNA"/>
</dbReference>
<dbReference type="KEGG" id="dea:FPZ08_00575"/>
<evidence type="ECO:0000259" key="1">
    <source>
        <dbReference type="Pfam" id="PF01890"/>
    </source>
</evidence>
<organism evidence="2 3">
    <name type="scientific">Devosia ginsengisoli</name>
    <dbReference type="NCBI Taxonomy" id="400770"/>
    <lineage>
        <taxon>Bacteria</taxon>
        <taxon>Pseudomonadati</taxon>
        <taxon>Pseudomonadota</taxon>
        <taxon>Alphaproteobacteria</taxon>
        <taxon>Hyphomicrobiales</taxon>
        <taxon>Devosiaceae</taxon>
        <taxon>Devosia</taxon>
    </lineage>
</organism>
<dbReference type="Proteomes" id="UP000315364">
    <property type="component" value="Chromosome"/>
</dbReference>
<protein>
    <submittedName>
        <fullName evidence="2">Cobalamin biosynthesis protein</fullName>
    </submittedName>
</protein>
<dbReference type="GO" id="GO:0009236">
    <property type="term" value="P:cobalamin biosynthetic process"/>
    <property type="evidence" value="ECO:0007669"/>
    <property type="project" value="InterPro"/>
</dbReference>
<proteinExistence type="predicted"/>
<gene>
    <name evidence="2" type="ORF">FPZ08_00575</name>
</gene>
<dbReference type="Gene3D" id="3.30.420.180">
    <property type="entry name" value="CobE/GbiG C-terminal domain"/>
    <property type="match status" value="1"/>
</dbReference>
<dbReference type="InterPro" id="IPR002750">
    <property type="entry name" value="CobE/GbiG_C"/>
</dbReference>
<dbReference type="InterPro" id="IPR036518">
    <property type="entry name" value="CobE/GbiG_C_sf"/>
</dbReference>
<dbReference type="RefSeq" id="WP_146288186.1">
    <property type="nucleotide sequence ID" value="NZ_CP042304.1"/>
</dbReference>
<feature type="domain" description="CobE/GbiG C-terminal" evidence="1">
    <location>
        <begin position="8"/>
        <end position="76"/>
    </location>
</feature>
<reference evidence="2 3" key="1">
    <citation type="submission" date="2019-07" db="EMBL/GenBank/DDBJ databases">
        <title>Full genome sequence of Devosia sp. Gsoil 520.</title>
        <authorList>
            <person name="Im W.-T."/>
        </authorList>
    </citation>
    <scope>NUCLEOTIDE SEQUENCE [LARGE SCALE GENOMIC DNA]</scope>
    <source>
        <strain evidence="2 3">Gsoil 520</strain>
    </source>
</reference>
<evidence type="ECO:0000313" key="2">
    <source>
        <dbReference type="EMBL" id="QDZ09374.1"/>
    </source>
</evidence>